<name>A0ABV5CCT3_9SPHI</name>
<proteinExistence type="predicted"/>
<evidence type="ECO:0000256" key="1">
    <source>
        <dbReference type="SAM" id="MobiDB-lite"/>
    </source>
</evidence>
<reference evidence="4 5" key="1">
    <citation type="submission" date="2024-04" db="EMBL/GenBank/DDBJ databases">
        <title>Albibacterium profundi sp. nov., isolated from sediment of the Challenger Deep of Mariana Trench.</title>
        <authorList>
            <person name="Wang Y."/>
        </authorList>
    </citation>
    <scope>NUCLEOTIDE SEQUENCE [LARGE SCALE GENOMIC DNA]</scope>
    <source>
        <strain evidence="4 5">RHL897</strain>
    </source>
</reference>
<dbReference type="PANTHER" id="PTHR43592:SF15">
    <property type="entry name" value="CAAX AMINO TERMINAL PROTEASE FAMILY PROTEIN"/>
    <property type="match status" value="1"/>
</dbReference>
<accession>A0ABV5CCT3</accession>
<dbReference type="PANTHER" id="PTHR43592">
    <property type="entry name" value="CAAX AMINO TERMINAL PROTEASE"/>
    <property type="match status" value="1"/>
</dbReference>
<evidence type="ECO:0000313" key="5">
    <source>
        <dbReference type="Proteomes" id="UP001580928"/>
    </source>
</evidence>
<feature type="domain" description="CAAX prenyl protease 2/Lysostaphin resistance protein A-like" evidence="3">
    <location>
        <begin position="174"/>
        <end position="261"/>
    </location>
</feature>
<protein>
    <submittedName>
        <fullName evidence="4">CPBP family intramembrane glutamic endopeptidase</fullName>
        <ecNumber evidence="4">3.4.-.-</ecNumber>
    </submittedName>
</protein>
<feature type="compositionally biased region" description="Basic and acidic residues" evidence="1">
    <location>
        <begin position="322"/>
        <end position="331"/>
    </location>
</feature>
<keyword evidence="5" id="KW-1185">Reference proteome</keyword>
<gene>
    <name evidence="4" type="ORF">WKR92_05860</name>
</gene>
<keyword evidence="2" id="KW-0472">Membrane</keyword>
<feature type="transmembrane region" description="Helical" evidence="2">
    <location>
        <begin position="209"/>
        <end position="229"/>
    </location>
</feature>
<dbReference type="InterPro" id="IPR003675">
    <property type="entry name" value="Rce1/LyrA-like_dom"/>
</dbReference>
<evidence type="ECO:0000313" key="4">
    <source>
        <dbReference type="EMBL" id="MFB5945348.1"/>
    </source>
</evidence>
<dbReference type="EC" id="3.4.-.-" evidence="4"/>
<feature type="transmembrane region" description="Helical" evidence="2">
    <location>
        <begin position="113"/>
        <end position="134"/>
    </location>
</feature>
<feature type="transmembrane region" description="Helical" evidence="2">
    <location>
        <begin position="285"/>
        <end position="303"/>
    </location>
</feature>
<sequence>MAQIYENQKAFHYKYPENHPIVSLIYLLLFVMIGAFVFSLLGIGIGFAMHGVDILKDLPALMGGNSDEGILFLKIFQLVSSIGVFVVPSLLLRTFERKRSFYYDFSGPKERQLIWLTIGIMLLAGPVIEISGYLNQQMKLPESLANMEAWMEAKELEMKLVTEKMLHGVSFLDLLLNLIVVAVVPAIGEELLFRGSLQPILTRWFKNPHVAIWVAAIVFSAIHVQFYGFIPRLLMGAAFGYLFYWSKSIWLPILAHFLNNAAAVILFFVGQRQGKTYEELSEADLSYWPVAIVCAGILVYLFIRFKKLSEDEDTGETGGLTDNKEKNELES</sequence>
<dbReference type="EMBL" id="JBBVGT010000002">
    <property type="protein sequence ID" value="MFB5945348.1"/>
    <property type="molecule type" value="Genomic_DNA"/>
</dbReference>
<dbReference type="RefSeq" id="WP_375556889.1">
    <property type="nucleotide sequence ID" value="NZ_JBBVGT010000002.1"/>
</dbReference>
<comment type="caution">
    <text evidence="4">The sequence shown here is derived from an EMBL/GenBank/DDBJ whole genome shotgun (WGS) entry which is preliminary data.</text>
</comment>
<evidence type="ECO:0000259" key="3">
    <source>
        <dbReference type="Pfam" id="PF02517"/>
    </source>
</evidence>
<feature type="transmembrane region" description="Helical" evidence="2">
    <location>
        <begin position="249"/>
        <end position="269"/>
    </location>
</feature>
<feature type="transmembrane region" description="Helical" evidence="2">
    <location>
        <begin position="69"/>
        <end position="92"/>
    </location>
</feature>
<keyword evidence="4" id="KW-0378">Hydrolase</keyword>
<organism evidence="4 5">
    <name type="scientific">Albibacterium profundi</name>
    <dbReference type="NCBI Taxonomy" id="3134906"/>
    <lineage>
        <taxon>Bacteria</taxon>
        <taxon>Pseudomonadati</taxon>
        <taxon>Bacteroidota</taxon>
        <taxon>Sphingobacteriia</taxon>
        <taxon>Sphingobacteriales</taxon>
        <taxon>Sphingobacteriaceae</taxon>
        <taxon>Albibacterium</taxon>
    </lineage>
</organism>
<keyword evidence="2" id="KW-0812">Transmembrane</keyword>
<feature type="transmembrane region" description="Helical" evidence="2">
    <location>
        <begin position="165"/>
        <end position="188"/>
    </location>
</feature>
<dbReference type="GO" id="GO:0016787">
    <property type="term" value="F:hydrolase activity"/>
    <property type="evidence" value="ECO:0007669"/>
    <property type="project" value="UniProtKB-KW"/>
</dbReference>
<keyword evidence="2" id="KW-1133">Transmembrane helix</keyword>
<dbReference type="Pfam" id="PF02517">
    <property type="entry name" value="Rce1-like"/>
    <property type="match status" value="1"/>
</dbReference>
<evidence type="ECO:0000256" key="2">
    <source>
        <dbReference type="SAM" id="Phobius"/>
    </source>
</evidence>
<feature type="transmembrane region" description="Helical" evidence="2">
    <location>
        <begin position="21"/>
        <end position="49"/>
    </location>
</feature>
<feature type="region of interest" description="Disordered" evidence="1">
    <location>
        <begin position="312"/>
        <end position="331"/>
    </location>
</feature>
<dbReference type="Proteomes" id="UP001580928">
    <property type="component" value="Unassembled WGS sequence"/>
</dbReference>